<organism evidence="17 18">
    <name type="scientific">Neoroseomonas terrae</name>
    <dbReference type="NCBI Taxonomy" id="424799"/>
    <lineage>
        <taxon>Bacteria</taxon>
        <taxon>Pseudomonadati</taxon>
        <taxon>Pseudomonadota</taxon>
        <taxon>Alphaproteobacteria</taxon>
        <taxon>Acetobacterales</taxon>
        <taxon>Acetobacteraceae</taxon>
        <taxon>Neoroseomonas</taxon>
    </lineage>
</organism>
<evidence type="ECO:0000256" key="2">
    <source>
        <dbReference type="ARBA" id="ARBA00022676"/>
    </source>
</evidence>
<dbReference type="PANTHER" id="PTHR30474:SF2">
    <property type="entry name" value="PEPTIDOGLYCAN GLYCOSYLTRANSFERASE FTSW-RELATED"/>
    <property type="match status" value="1"/>
</dbReference>
<sequence length="393" mass="41438">MMAFSRADTSILGRWWWTVDRWTLAALLALIGFGYVMMLAASPAVAERIGASSRHMFFFRQVVYLMAATGLMVAVSLLSPRGVRRFALAGFAVALLLTAATLVVGTEIKGARRWLPIPGMSLQPSEFLKPFFAVVAAWLIAEGKMPGSKVWGASIALGLFLAVGAILKGQPDIGMLLVVAAVFFAQFFVAGMNLFLVGAVGGIGIAGAVGAYLLFPHVQSRVHRFLDPTSGDSYQVSVAMEAFANGGLLGRGPGEGRVKNVLPDAHADFVFAVAGEEFGLVICMVILVLFAFVVVRGLMRLLSEGDLFVMLAGTGLLTQFGLQAFVNMASTLHLIPTKGMTLPFVSYGGSSVLAIAIGMGMLLALTRRRIGARAGDAAEDTSAAPMMAAGGLR</sequence>
<evidence type="ECO:0000256" key="13">
    <source>
        <dbReference type="ARBA" id="ARBA00041418"/>
    </source>
</evidence>
<feature type="transmembrane region" description="Helical" evidence="16">
    <location>
        <begin position="86"/>
        <end position="107"/>
    </location>
</feature>
<evidence type="ECO:0000256" key="14">
    <source>
        <dbReference type="ARBA" id="ARBA00044770"/>
    </source>
</evidence>
<keyword evidence="18" id="KW-1185">Reference proteome</keyword>
<evidence type="ECO:0000256" key="5">
    <source>
        <dbReference type="ARBA" id="ARBA00022960"/>
    </source>
</evidence>
<proteinExistence type="inferred from homology"/>
<evidence type="ECO:0000256" key="11">
    <source>
        <dbReference type="ARBA" id="ARBA00038053"/>
    </source>
</evidence>
<keyword evidence="17" id="KW-0131">Cell cycle</keyword>
<dbReference type="InterPro" id="IPR001182">
    <property type="entry name" value="FtsW/RodA"/>
</dbReference>
<feature type="transmembrane region" description="Helical" evidence="16">
    <location>
        <begin position="307"/>
        <end position="326"/>
    </location>
</feature>
<comment type="subcellular location">
    <subcellularLocation>
        <location evidence="1">Membrane</location>
        <topology evidence="1">Multi-pass membrane protein</topology>
    </subcellularLocation>
</comment>
<comment type="caution">
    <text evidence="17">The sequence shown here is derived from an EMBL/GenBank/DDBJ whole genome shotgun (WGS) entry which is preliminary data.</text>
</comment>
<keyword evidence="7 16" id="KW-1133">Transmembrane helix</keyword>
<dbReference type="GO" id="GO:0051301">
    <property type="term" value="P:cell division"/>
    <property type="evidence" value="ECO:0007669"/>
    <property type="project" value="UniProtKB-KW"/>
</dbReference>
<evidence type="ECO:0000256" key="16">
    <source>
        <dbReference type="SAM" id="Phobius"/>
    </source>
</evidence>
<keyword evidence="6" id="KW-0573">Peptidoglycan synthesis</keyword>
<evidence type="ECO:0000256" key="4">
    <source>
        <dbReference type="ARBA" id="ARBA00022692"/>
    </source>
</evidence>
<keyword evidence="17" id="KW-0132">Cell division</keyword>
<evidence type="ECO:0000256" key="7">
    <source>
        <dbReference type="ARBA" id="ARBA00022989"/>
    </source>
</evidence>
<evidence type="ECO:0000256" key="15">
    <source>
        <dbReference type="ARBA" id="ARBA00049902"/>
    </source>
</evidence>
<dbReference type="EMBL" id="JAAEDI010000035">
    <property type="protein sequence ID" value="MBR0652874.1"/>
    <property type="molecule type" value="Genomic_DNA"/>
</dbReference>
<comment type="catalytic activity">
    <reaction evidence="15">
        <text>[GlcNAc-(1-&gt;4)-Mur2Ac(oyl-L-Ala-gamma-D-Glu-L-Lys-D-Ala-D-Ala)](n)-di-trans,octa-cis-undecaprenyl diphosphate + beta-D-GlcNAc-(1-&gt;4)-Mur2Ac(oyl-L-Ala-gamma-D-Glu-L-Lys-D-Ala-D-Ala)-di-trans,octa-cis-undecaprenyl diphosphate = [GlcNAc-(1-&gt;4)-Mur2Ac(oyl-L-Ala-gamma-D-Glu-L-Lys-D-Ala-D-Ala)](n+1)-di-trans,octa-cis-undecaprenyl diphosphate + di-trans,octa-cis-undecaprenyl diphosphate + H(+)</text>
        <dbReference type="Rhea" id="RHEA:23708"/>
        <dbReference type="Rhea" id="RHEA-COMP:9602"/>
        <dbReference type="Rhea" id="RHEA-COMP:9603"/>
        <dbReference type="ChEBI" id="CHEBI:15378"/>
        <dbReference type="ChEBI" id="CHEBI:58405"/>
        <dbReference type="ChEBI" id="CHEBI:60033"/>
        <dbReference type="ChEBI" id="CHEBI:78435"/>
        <dbReference type="EC" id="2.4.99.28"/>
    </reaction>
</comment>
<keyword evidence="2" id="KW-0328">Glycosyltransferase</keyword>
<feature type="transmembrane region" description="Helical" evidence="16">
    <location>
        <begin position="150"/>
        <end position="167"/>
    </location>
</feature>
<name>A0ABS5EPC1_9PROT</name>
<protein>
    <recommendedName>
        <fullName evidence="12">Probable peptidoglycan glycosyltransferase FtsW</fullName>
        <ecNumber evidence="14">2.4.99.28</ecNumber>
    </recommendedName>
    <alternativeName>
        <fullName evidence="13">Cell division protein FtsW</fullName>
    </alternativeName>
    <alternativeName>
        <fullName evidence="10">Cell wall polymerase</fullName>
    </alternativeName>
    <alternativeName>
        <fullName evidence="9">Peptidoglycan polymerase</fullName>
    </alternativeName>
</protein>
<gene>
    <name evidence="17" type="ORF">GXW78_24675</name>
</gene>
<feature type="transmembrane region" description="Helical" evidence="16">
    <location>
        <begin position="173"/>
        <end position="189"/>
    </location>
</feature>
<evidence type="ECO:0000256" key="1">
    <source>
        <dbReference type="ARBA" id="ARBA00004141"/>
    </source>
</evidence>
<dbReference type="Proteomes" id="UP000698752">
    <property type="component" value="Unassembled WGS sequence"/>
</dbReference>
<keyword evidence="5" id="KW-0133">Cell shape</keyword>
<keyword evidence="3" id="KW-0808">Transferase</keyword>
<keyword evidence="8 16" id="KW-0472">Membrane</keyword>
<evidence type="ECO:0000256" key="8">
    <source>
        <dbReference type="ARBA" id="ARBA00023136"/>
    </source>
</evidence>
<feature type="transmembrane region" description="Helical" evidence="16">
    <location>
        <begin position="127"/>
        <end position="143"/>
    </location>
</feature>
<evidence type="ECO:0000256" key="6">
    <source>
        <dbReference type="ARBA" id="ARBA00022984"/>
    </source>
</evidence>
<evidence type="ECO:0000313" key="17">
    <source>
        <dbReference type="EMBL" id="MBR0652874.1"/>
    </source>
</evidence>
<feature type="transmembrane region" description="Helical" evidence="16">
    <location>
        <begin position="194"/>
        <end position="215"/>
    </location>
</feature>
<keyword evidence="4 16" id="KW-0812">Transmembrane</keyword>
<evidence type="ECO:0000256" key="10">
    <source>
        <dbReference type="ARBA" id="ARBA00033270"/>
    </source>
</evidence>
<accession>A0ABS5EPC1</accession>
<comment type="similarity">
    <text evidence="11">Belongs to the SEDS family. FtsW subfamily.</text>
</comment>
<dbReference type="PANTHER" id="PTHR30474">
    <property type="entry name" value="CELL CYCLE PROTEIN"/>
    <property type="match status" value="1"/>
</dbReference>
<feature type="transmembrane region" description="Helical" evidence="16">
    <location>
        <begin position="62"/>
        <end position="79"/>
    </location>
</feature>
<dbReference type="Pfam" id="PF01098">
    <property type="entry name" value="FTSW_RODA_SPOVE"/>
    <property type="match status" value="1"/>
</dbReference>
<dbReference type="EC" id="2.4.99.28" evidence="14"/>
<feature type="transmembrane region" description="Helical" evidence="16">
    <location>
        <begin position="278"/>
        <end position="295"/>
    </location>
</feature>
<feature type="transmembrane region" description="Helical" evidence="16">
    <location>
        <begin position="346"/>
        <end position="365"/>
    </location>
</feature>
<reference evidence="18" key="1">
    <citation type="journal article" date="2021" name="Syst. Appl. Microbiol.">
        <title>Roseomonas hellenica sp. nov., isolated from roots of wild-growing Alkanna tinctoria.</title>
        <authorList>
            <person name="Rat A."/>
            <person name="Naranjo H.D."/>
            <person name="Lebbe L."/>
            <person name="Cnockaert M."/>
            <person name="Krigas N."/>
            <person name="Grigoriadou K."/>
            <person name="Maloupa E."/>
            <person name="Willems A."/>
        </authorList>
    </citation>
    <scope>NUCLEOTIDE SEQUENCE [LARGE SCALE GENOMIC DNA]</scope>
    <source>
        <strain evidence="18">LMG 31159</strain>
    </source>
</reference>
<evidence type="ECO:0000256" key="3">
    <source>
        <dbReference type="ARBA" id="ARBA00022679"/>
    </source>
</evidence>
<evidence type="ECO:0000256" key="9">
    <source>
        <dbReference type="ARBA" id="ARBA00032370"/>
    </source>
</evidence>
<evidence type="ECO:0000256" key="12">
    <source>
        <dbReference type="ARBA" id="ARBA00041185"/>
    </source>
</evidence>
<evidence type="ECO:0000313" key="18">
    <source>
        <dbReference type="Proteomes" id="UP000698752"/>
    </source>
</evidence>